<proteinExistence type="predicted"/>
<reference evidence="9" key="1">
    <citation type="journal article" date="2021" name="PeerJ">
        <title>Extensive microbial diversity within the chicken gut microbiome revealed by metagenomics and culture.</title>
        <authorList>
            <person name="Gilroy R."/>
            <person name="Ravi A."/>
            <person name="Getino M."/>
            <person name="Pursley I."/>
            <person name="Horton D.L."/>
            <person name="Alikhan N.F."/>
            <person name="Baker D."/>
            <person name="Gharbi K."/>
            <person name="Hall N."/>
            <person name="Watson M."/>
            <person name="Adriaenssens E.M."/>
            <person name="Foster-Nyarko E."/>
            <person name="Jarju S."/>
            <person name="Secka A."/>
            <person name="Antonio M."/>
            <person name="Oren A."/>
            <person name="Chaudhuri R.R."/>
            <person name="La Ragione R."/>
            <person name="Hildebrand F."/>
            <person name="Pallen M.J."/>
        </authorList>
    </citation>
    <scope>NUCLEOTIDE SEQUENCE</scope>
    <source>
        <strain evidence="9">CHK171-7178</strain>
    </source>
</reference>
<dbReference type="SUPFAM" id="SSF158911">
    <property type="entry name" value="NEAT domain-like"/>
    <property type="match status" value="1"/>
</dbReference>
<dbReference type="Gene3D" id="2.60.40.1850">
    <property type="match status" value="1"/>
</dbReference>
<reference evidence="9" key="2">
    <citation type="submission" date="2021-09" db="EMBL/GenBank/DDBJ databases">
        <authorList>
            <person name="Gilroy R."/>
        </authorList>
    </citation>
    <scope>NUCLEOTIDE SEQUENCE</scope>
    <source>
        <strain evidence="9">CHK171-7178</strain>
    </source>
</reference>
<dbReference type="CDD" id="cd06920">
    <property type="entry name" value="NEAT"/>
    <property type="match status" value="1"/>
</dbReference>
<protein>
    <submittedName>
        <fullName evidence="9">NEAT domain-containing protein</fullName>
    </submittedName>
</protein>
<evidence type="ECO:0000256" key="1">
    <source>
        <dbReference type="ARBA" id="ARBA00004168"/>
    </source>
</evidence>
<evidence type="ECO:0000259" key="8">
    <source>
        <dbReference type="PROSITE" id="PS50978"/>
    </source>
</evidence>
<keyword evidence="6" id="KW-0812">Transmembrane</keyword>
<keyword evidence="6" id="KW-1133">Transmembrane helix</keyword>
<evidence type="ECO:0000313" key="10">
    <source>
        <dbReference type="Proteomes" id="UP000698173"/>
    </source>
</evidence>
<accession>A0A921KEI2</accession>
<keyword evidence="3" id="KW-0964">Secreted</keyword>
<dbReference type="PANTHER" id="PTHR37824">
    <property type="entry name" value="IRON-REGULATED SURFACE DETERMINANT PROTEIN C"/>
    <property type="match status" value="1"/>
</dbReference>
<evidence type="ECO:0000256" key="5">
    <source>
        <dbReference type="ARBA" id="ARBA00023088"/>
    </source>
</evidence>
<keyword evidence="6" id="KW-0472">Membrane</keyword>
<feature type="domain" description="NEAT" evidence="8">
    <location>
        <begin position="31"/>
        <end position="155"/>
    </location>
</feature>
<feature type="chain" id="PRO_5037548506" evidence="7">
    <location>
        <begin position="29"/>
        <end position="214"/>
    </location>
</feature>
<dbReference type="Pfam" id="PF05031">
    <property type="entry name" value="NEAT"/>
    <property type="match status" value="1"/>
</dbReference>
<dbReference type="InterPro" id="IPR037250">
    <property type="entry name" value="NEAT_dom_sf"/>
</dbReference>
<keyword evidence="2" id="KW-0134">Cell wall</keyword>
<evidence type="ECO:0000256" key="2">
    <source>
        <dbReference type="ARBA" id="ARBA00022512"/>
    </source>
</evidence>
<gene>
    <name evidence="9" type="ORF">K8V56_18645</name>
</gene>
<dbReference type="EMBL" id="DYWT01000279">
    <property type="protein sequence ID" value="HJF33790.1"/>
    <property type="molecule type" value="Genomic_DNA"/>
</dbReference>
<sequence length="214" mass="23981">MKHRLVIPFSFLIIFSVIFGSHTPEAHAAELSDGTYVVDYEMLQAENDSVSIANDYFEKPAKLTIDKDGQYLQFTVNHAKWVKFIKSADGESFADVQTVSEDLENDKRVIAFKVNEAITEPLLMQIHVVIEEMEPAYDHKYAVRLNLDVETIELTDAPAVVVNTPDAESKSADTNEKTDEPTSNTALIYVLLALVAVIVIIFVRKFSSAKKVKK</sequence>
<evidence type="ECO:0000256" key="4">
    <source>
        <dbReference type="ARBA" id="ARBA00022729"/>
    </source>
</evidence>
<evidence type="ECO:0000256" key="3">
    <source>
        <dbReference type="ARBA" id="ARBA00022525"/>
    </source>
</evidence>
<dbReference type="AlphaFoldDB" id="A0A921KEI2"/>
<comment type="caution">
    <text evidence="9">The sequence shown here is derived from an EMBL/GenBank/DDBJ whole genome shotgun (WGS) entry which is preliminary data.</text>
</comment>
<dbReference type="InterPro" id="IPR006635">
    <property type="entry name" value="NEAT_dom"/>
</dbReference>
<dbReference type="SMART" id="SM00725">
    <property type="entry name" value="NEAT"/>
    <property type="match status" value="1"/>
</dbReference>
<name>A0A921KEI2_SPOPS</name>
<dbReference type="PROSITE" id="PS50978">
    <property type="entry name" value="NEAT"/>
    <property type="match status" value="1"/>
</dbReference>
<feature type="signal peptide" evidence="7">
    <location>
        <begin position="1"/>
        <end position="28"/>
    </location>
</feature>
<keyword evidence="5" id="KW-0572">Peptidoglycan-anchor</keyword>
<dbReference type="InterPro" id="IPR050436">
    <property type="entry name" value="IsdA"/>
</dbReference>
<comment type="subcellular location">
    <subcellularLocation>
        <location evidence="1">Secreted</location>
        <location evidence="1">Cell wall</location>
        <topology evidence="1">Peptidoglycan-anchor</topology>
    </subcellularLocation>
</comment>
<evidence type="ECO:0000313" key="9">
    <source>
        <dbReference type="EMBL" id="HJF33790.1"/>
    </source>
</evidence>
<dbReference type="PANTHER" id="PTHR37824:SF1">
    <property type="entry name" value="IRON-REGULATED SURFACE DETERMINANT PROTEIN C"/>
    <property type="match status" value="1"/>
</dbReference>
<evidence type="ECO:0000256" key="7">
    <source>
        <dbReference type="SAM" id="SignalP"/>
    </source>
</evidence>
<organism evidence="9 10">
    <name type="scientific">Sporosarcina psychrophila</name>
    <name type="common">Bacillus psychrophilus</name>
    <dbReference type="NCBI Taxonomy" id="1476"/>
    <lineage>
        <taxon>Bacteria</taxon>
        <taxon>Bacillati</taxon>
        <taxon>Bacillota</taxon>
        <taxon>Bacilli</taxon>
        <taxon>Bacillales</taxon>
        <taxon>Caryophanaceae</taxon>
        <taxon>Sporosarcina</taxon>
    </lineage>
</organism>
<dbReference type="Proteomes" id="UP000698173">
    <property type="component" value="Unassembled WGS sequence"/>
</dbReference>
<feature type="transmembrane region" description="Helical" evidence="6">
    <location>
        <begin position="186"/>
        <end position="204"/>
    </location>
</feature>
<keyword evidence="4 7" id="KW-0732">Signal</keyword>
<evidence type="ECO:0000256" key="6">
    <source>
        <dbReference type="SAM" id="Phobius"/>
    </source>
</evidence>